<dbReference type="SUPFAM" id="SSF50630">
    <property type="entry name" value="Acid proteases"/>
    <property type="match status" value="1"/>
</dbReference>
<feature type="domain" description="Retropepsin-like aspartic endopeptidase" evidence="1">
    <location>
        <begin position="38"/>
        <end position="172"/>
    </location>
</feature>
<evidence type="ECO:0000313" key="4">
    <source>
        <dbReference type="Proteomes" id="UP000199561"/>
    </source>
</evidence>
<dbReference type="AlphaFoldDB" id="A0A1I4LYP6"/>
<dbReference type="InterPro" id="IPR021109">
    <property type="entry name" value="Peptidase_aspartic_dom_sf"/>
</dbReference>
<dbReference type="Gene3D" id="2.40.70.10">
    <property type="entry name" value="Acid Proteases"/>
    <property type="match status" value="1"/>
</dbReference>
<dbReference type="STRING" id="52442.SAMN05421880_10333"/>
<dbReference type="Proteomes" id="UP000199561">
    <property type="component" value="Unassembled WGS sequence"/>
</dbReference>
<keyword evidence="4" id="KW-1185">Reference proteome</keyword>
<evidence type="ECO:0000313" key="3">
    <source>
        <dbReference type="EMBL" id="SFL96049.1"/>
    </source>
</evidence>
<evidence type="ECO:0000313" key="2">
    <source>
        <dbReference type="EMBL" id="CAE6483830.1"/>
    </source>
</evidence>
<proteinExistence type="predicted"/>
<gene>
    <name evidence="2" type="ORF">NMYAN_10112</name>
    <name evidence="3" type="ORF">SAMN05421880_10333</name>
</gene>
<organism evidence="3 4">
    <name type="scientific">Nitrosomonas nitrosa</name>
    <dbReference type="NCBI Taxonomy" id="52442"/>
    <lineage>
        <taxon>Bacteria</taxon>
        <taxon>Pseudomonadati</taxon>
        <taxon>Pseudomonadota</taxon>
        <taxon>Betaproteobacteria</taxon>
        <taxon>Nitrosomonadales</taxon>
        <taxon>Nitrosomonadaceae</taxon>
        <taxon>Nitrosomonas</taxon>
    </lineage>
</organism>
<dbReference type="InterPro" id="IPR008503">
    <property type="entry name" value="Asp_endopeptidase"/>
</dbReference>
<evidence type="ECO:0000259" key="1">
    <source>
        <dbReference type="Pfam" id="PF05618"/>
    </source>
</evidence>
<dbReference type="EMBL" id="CAJNAP010000001">
    <property type="protein sequence ID" value="CAE6483830.1"/>
    <property type="molecule type" value="Genomic_DNA"/>
</dbReference>
<dbReference type="RefSeq" id="WP_090666202.1">
    <property type="nucleotide sequence ID" value="NZ_CAJNAP010000001.1"/>
</dbReference>
<dbReference type="Pfam" id="PF05618">
    <property type="entry name" value="Zn_protease"/>
    <property type="match status" value="1"/>
</dbReference>
<reference evidence="3 4" key="1">
    <citation type="submission" date="2016-10" db="EMBL/GenBank/DDBJ databases">
        <authorList>
            <person name="de Groot N.N."/>
        </authorList>
    </citation>
    <scope>NUCLEOTIDE SEQUENCE [LARGE SCALE GENOMIC DNA]</scope>
    <source>
        <strain evidence="3 4">Nm146</strain>
    </source>
</reference>
<dbReference type="PANTHER" id="PTHR38037:SF2">
    <property type="entry name" value="ATP-DEPENDENT ZINC PROTEASE DOMAIN-CONTAINING PROTEIN-RELATED"/>
    <property type="match status" value="1"/>
</dbReference>
<accession>A0A1I4LYP6</accession>
<sequence>MIKINRGQFCFFLLVTLLIVSDTVSSSEKTDLPKPQHILGWVEPMRLEPWGLKMRARLDTGANTSSMSARDTQFFKKGNKDWVRFILDFRTDKDKPHRTIEIERPVLRTLKIKRHNGISQERPVITMDICIANEVRNVEFNLIDRRALNYPILLGRKALAGFALVDSGQAYLGKADCGHVKKKKKKSDPLGEPVISE</sequence>
<dbReference type="PANTHER" id="PTHR38037">
    <property type="entry name" value="ZN_PROTEASE DOMAIN-CONTAINING PROTEIN"/>
    <property type="match status" value="1"/>
</dbReference>
<protein>
    <submittedName>
        <fullName evidence="3">Uncharacterized conserved protein</fullName>
    </submittedName>
</protein>
<reference evidence="2" key="2">
    <citation type="submission" date="2021-02" db="EMBL/GenBank/DDBJ databases">
        <authorList>
            <person name="Han P."/>
        </authorList>
    </citation>
    <scope>NUCLEOTIDE SEQUENCE</scope>
    <source>
        <strain evidence="2">Nitrosomonas nitrosa 18-3D</strain>
    </source>
</reference>
<name>A0A1I4LYP6_9PROT</name>
<dbReference type="Proteomes" id="UP000601736">
    <property type="component" value="Unassembled WGS sequence"/>
</dbReference>
<dbReference type="OrthoDB" id="8546610at2"/>
<dbReference type="EMBL" id="FOUF01000003">
    <property type="protein sequence ID" value="SFL96049.1"/>
    <property type="molecule type" value="Genomic_DNA"/>
</dbReference>